<keyword evidence="2" id="KW-1185">Reference proteome</keyword>
<proteinExistence type="predicted"/>
<gene>
    <name evidence="1" type="ORF">KBO27_12990</name>
</gene>
<dbReference type="EMBL" id="JAGPXE010000004">
    <property type="protein sequence ID" value="MBQ0924866.1"/>
    <property type="molecule type" value="Genomic_DNA"/>
</dbReference>
<sequence length="81" mass="9067">MARDVPRPSRRSRLRPRAVPAVGVLHAAAQDSTYTESPTFRQVVTVDEIRPVEATFHGAATFTHTFPPNSVTFRRVRPTQP</sequence>
<protein>
    <submittedName>
        <fullName evidence="1">Uncharacterized protein</fullName>
    </submittedName>
</protein>
<comment type="caution">
    <text evidence="1">The sequence shown here is derived from an EMBL/GenBank/DDBJ whole genome shotgun (WGS) entry which is preliminary data.</text>
</comment>
<reference evidence="1 2" key="1">
    <citation type="submission" date="2021-04" db="EMBL/GenBank/DDBJ databases">
        <title>Whole-genome sequencing of Saccharopolyspora endophytica KCTC 19397.</title>
        <authorList>
            <person name="Ay H."/>
            <person name="Saygin H."/>
            <person name="Sahin N."/>
        </authorList>
    </citation>
    <scope>NUCLEOTIDE SEQUENCE [LARGE SCALE GENOMIC DNA]</scope>
    <source>
        <strain evidence="1 2">KCTC 19397</strain>
    </source>
</reference>
<evidence type="ECO:0000313" key="1">
    <source>
        <dbReference type="EMBL" id="MBQ0924866.1"/>
    </source>
</evidence>
<name>A0ABS5DF15_9PSEU</name>
<organism evidence="1 2">
    <name type="scientific">Saccharopolyspora endophytica</name>
    <dbReference type="NCBI Taxonomy" id="543886"/>
    <lineage>
        <taxon>Bacteria</taxon>
        <taxon>Bacillati</taxon>
        <taxon>Actinomycetota</taxon>
        <taxon>Actinomycetes</taxon>
        <taxon>Pseudonocardiales</taxon>
        <taxon>Pseudonocardiaceae</taxon>
        <taxon>Saccharopolyspora</taxon>
    </lineage>
</organism>
<dbReference type="Proteomes" id="UP000674084">
    <property type="component" value="Unassembled WGS sequence"/>
</dbReference>
<dbReference type="RefSeq" id="WP_210970215.1">
    <property type="nucleotide sequence ID" value="NZ_JAGPXE010000004.1"/>
</dbReference>
<accession>A0ABS5DF15</accession>
<evidence type="ECO:0000313" key="2">
    <source>
        <dbReference type="Proteomes" id="UP000674084"/>
    </source>
</evidence>